<dbReference type="SUPFAM" id="SSF48498">
    <property type="entry name" value="Tetracyclin repressor-like, C-terminal domain"/>
    <property type="match status" value="1"/>
</dbReference>
<name>A0A4R1KEH7_9BACT</name>
<dbReference type="InterPro" id="IPR036271">
    <property type="entry name" value="Tet_transcr_reg_TetR-rel_C_sf"/>
</dbReference>
<dbReference type="PANTHER" id="PTHR43479:SF11">
    <property type="entry name" value="ACREF_ENVCD OPERON REPRESSOR-RELATED"/>
    <property type="match status" value="1"/>
</dbReference>
<dbReference type="InterPro" id="IPR023772">
    <property type="entry name" value="DNA-bd_HTH_TetR-type_CS"/>
</dbReference>
<feature type="DNA-binding region" description="H-T-H motif" evidence="2">
    <location>
        <begin position="26"/>
        <end position="45"/>
    </location>
</feature>
<dbReference type="InterPro" id="IPR015292">
    <property type="entry name" value="Tscrpt_reg_YbiH_C"/>
</dbReference>
<feature type="domain" description="HTH tetR-type" evidence="3">
    <location>
        <begin position="3"/>
        <end position="63"/>
    </location>
</feature>
<dbReference type="Pfam" id="PF00440">
    <property type="entry name" value="TetR_N"/>
    <property type="match status" value="1"/>
</dbReference>
<evidence type="ECO:0000313" key="5">
    <source>
        <dbReference type="Proteomes" id="UP000294614"/>
    </source>
</evidence>
<evidence type="ECO:0000256" key="1">
    <source>
        <dbReference type="ARBA" id="ARBA00023125"/>
    </source>
</evidence>
<evidence type="ECO:0000313" key="4">
    <source>
        <dbReference type="EMBL" id="TCK62537.1"/>
    </source>
</evidence>
<dbReference type="PROSITE" id="PS01081">
    <property type="entry name" value="HTH_TETR_1"/>
    <property type="match status" value="1"/>
</dbReference>
<dbReference type="InterPro" id="IPR001647">
    <property type="entry name" value="HTH_TetR"/>
</dbReference>
<protein>
    <submittedName>
        <fullName evidence="4">TetR family transcriptional regulator</fullName>
    </submittedName>
</protein>
<dbReference type="InterPro" id="IPR009057">
    <property type="entry name" value="Homeodomain-like_sf"/>
</dbReference>
<dbReference type="AlphaFoldDB" id="A0A4R1KEH7"/>
<sequence length="209" mass="23849">MKKNAKQKILEAAMDVFGEQGFRAATVREICKKAGVNIALVNYHFKSKKLLYMELFNAISADIDTKYPMSRYVNPEMKKEDKLKGLIQMFVHRFFGPDGLGSSKPRLRLVNREMLEPTEVMELIILQKMADIKAVGTGIFREYLGEDLPEERINLFIISVLAQCAYPMFASEILKGAGLIRSGEPEFCKYLVDHVYHFTVSALEQMRGK</sequence>
<dbReference type="GO" id="GO:0003677">
    <property type="term" value="F:DNA binding"/>
    <property type="evidence" value="ECO:0007669"/>
    <property type="project" value="UniProtKB-UniRule"/>
</dbReference>
<reference evidence="4 5" key="1">
    <citation type="submission" date="2019-03" db="EMBL/GenBank/DDBJ databases">
        <title>Genomic Encyclopedia of Type Strains, Phase IV (KMG-IV): sequencing the most valuable type-strain genomes for metagenomic binning, comparative biology and taxonomic classification.</title>
        <authorList>
            <person name="Goeker M."/>
        </authorList>
    </citation>
    <scope>NUCLEOTIDE SEQUENCE [LARGE SCALE GENOMIC DNA]</scope>
    <source>
        <strain evidence="4 5">DSM 24984</strain>
    </source>
</reference>
<dbReference type="OrthoDB" id="9790413at2"/>
<dbReference type="PROSITE" id="PS50977">
    <property type="entry name" value="HTH_TETR_2"/>
    <property type="match status" value="1"/>
</dbReference>
<dbReference type="Gene3D" id="1.10.357.10">
    <property type="entry name" value="Tetracycline Repressor, domain 2"/>
    <property type="match status" value="1"/>
</dbReference>
<dbReference type="RefSeq" id="WP_132872667.1">
    <property type="nucleotide sequence ID" value="NZ_SMGG01000003.1"/>
</dbReference>
<proteinExistence type="predicted"/>
<dbReference type="PRINTS" id="PR00455">
    <property type="entry name" value="HTHTETR"/>
</dbReference>
<organism evidence="4 5">
    <name type="scientific">Seleniivibrio woodruffii</name>
    <dbReference type="NCBI Taxonomy" id="1078050"/>
    <lineage>
        <taxon>Bacteria</taxon>
        <taxon>Pseudomonadati</taxon>
        <taxon>Deferribacterota</taxon>
        <taxon>Deferribacteres</taxon>
        <taxon>Deferribacterales</taxon>
        <taxon>Geovibrionaceae</taxon>
        <taxon>Seleniivibrio</taxon>
    </lineage>
</organism>
<dbReference type="EMBL" id="SMGG01000003">
    <property type="protein sequence ID" value="TCK62537.1"/>
    <property type="molecule type" value="Genomic_DNA"/>
</dbReference>
<comment type="caution">
    <text evidence="4">The sequence shown here is derived from an EMBL/GenBank/DDBJ whole genome shotgun (WGS) entry which is preliminary data.</text>
</comment>
<dbReference type="InterPro" id="IPR050624">
    <property type="entry name" value="HTH-type_Tx_Regulator"/>
</dbReference>
<evidence type="ECO:0000256" key="2">
    <source>
        <dbReference type="PROSITE-ProRule" id="PRU00335"/>
    </source>
</evidence>
<dbReference type="SUPFAM" id="SSF46689">
    <property type="entry name" value="Homeodomain-like"/>
    <property type="match status" value="1"/>
</dbReference>
<dbReference type="Pfam" id="PF09209">
    <property type="entry name" value="CecR_C"/>
    <property type="match status" value="1"/>
</dbReference>
<gene>
    <name evidence="4" type="ORF">C8D98_1066</name>
</gene>
<dbReference type="Proteomes" id="UP000294614">
    <property type="component" value="Unassembled WGS sequence"/>
</dbReference>
<accession>A0A4R1KEH7</accession>
<dbReference type="Gene3D" id="1.10.10.60">
    <property type="entry name" value="Homeodomain-like"/>
    <property type="match status" value="1"/>
</dbReference>
<keyword evidence="1 2" id="KW-0238">DNA-binding</keyword>
<dbReference type="PANTHER" id="PTHR43479">
    <property type="entry name" value="ACREF/ENVCD OPERON REPRESSOR-RELATED"/>
    <property type="match status" value="1"/>
</dbReference>
<evidence type="ECO:0000259" key="3">
    <source>
        <dbReference type="PROSITE" id="PS50977"/>
    </source>
</evidence>
<keyword evidence="5" id="KW-1185">Reference proteome</keyword>